<dbReference type="InterPro" id="IPR036396">
    <property type="entry name" value="Cyt_P450_sf"/>
</dbReference>
<name>A0A5A7NR81_9MICC</name>
<dbReference type="PANTHER" id="PTHR46696">
    <property type="entry name" value="P450, PUTATIVE (EUROFUNG)-RELATED"/>
    <property type="match status" value="1"/>
</dbReference>
<keyword evidence="2" id="KW-0349">Heme</keyword>
<keyword evidence="2" id="KW-0479">Metal-binding</keyword>
<dbReference type="PANTHER" id="PTHR46696:SF6">
    <property type="entry name" value="P450, PUTATIVE (EUROFUNG)-RELATED"/>
    <property type="match status" value="1"/>
</dbReference>
<dbReference type="AlphaFoldDB" id="A0A5A7NR81"/>
<evidence type="ECO:0000313" key="3">
    <source>
        <dbReference type="EMBL" id="GER22311.1"/>
    </source>
</evidence>
<comment type="caution">
    <text evidence="3">The sequence shown here is derived from an EMBL/GenBank/DDBJ whole genome shotgun (WGS) entry which is preliminary data.</text>
</comment>
<dbReference type="PROSITE" id="PS00086">
    <property type="entry name" value="CYTOCHROME_P450"/>
    <property type="match status" value="1"/>
</dbReference>
<dbReference type="GO" id="GO:0005506">
    <property type="term" value="F:iron ion binding"/>
    <property type="evidence" value="ECO:0007669"/>
    <property type="project" value="InterPro"/>
</dbReference>
<keyword evidence="2" id="KW-0503">Monooxygenase</keyword>
<accession>A0A5A7NR81</accession>
<comment type="similarity">
    <text evidence="1 2">Belongs to the cytochrome P450 family.</text>
</comment>
<sequence length="421" mass="47148">MTEQTAVETEARTDRPVVDFDHNAEEHAKDPVASYRRLRSEGPVVWTESWGGYWVLSGYDAIFDAARDDEMFSSARSPHGGEGQAILIPKRPITEHFPIDLDPPASMPYRRIMNQLLTPSRVEEMRPMVEKYTALFIDDIIESGEADFATLTGIPSIITIDWLSLPVEDWRRYSFAHRKVLSAPLGSPEYIKVTEEELPALTEKVKEVIAERRRNPGDDPISFILGHEIGGRPITEEEVLNMVDLIISGGVGTVASLSGQALEWLSAHPDVRQRLIDNPDLMQNAVEEFLRFFSPTQALARTVGQDADFHGVKVRKGDRALLAWSSGNRDAAGGFDNPDEVDIERMPNRHMAFGVGSHRCAGSHLGRLMARTILTQVLERMPDYKVDHANVVRYPRQGVNTGFDRLPATFTPGKRLLGERL</sequence>
<evidence type="ECO:0000313" key="4">
    <source>
        <dbReference type="Proteomes" id="UP000325307"/>
    </source>
</evidence>
<dbReference type="Pfam" id="PF00067">
    <property type="entry name" value="p450"/>
    <property type="match status" value="1"/>
</dbReference>
<dbReference type="GO" id="GO:0004497">
    <property type="term" value="F:monooxygenase activity"/>
    <property type="evidence" value="ECO:0007669"/>
    <property type="project" value="UniProtKB-KW"/>
</dbReference>
<dbReference type="RefSeq" id="WP_149955957.1">
    <property type="nucleotide sequence ID" value="NZ_BKDJ01000003.1"/>
</dbReference>
<evidence type="ECO:0000256" key="1">
    <source>
        <dbReference type="ARBA" id="ARBA00010617"/>
    </source>
</evidence>
<dbReference type="Proteomes" id="UP000325307">
    <property type="component" value="Unassembled WGS sequence"/>
</dbReference>
<dbReference type="EMBL" id="BKDJ01000003">
    <property type="protein sequence ID" value="GER22311.1"/>
    <property type="molecule type" value="Genomic_DNA"/>
</dbReference>
<keyword evidence="2" id="KW-0408">Iron</keyword>
<reference evidence="3 4" key="1">
    <citation type="submission" date="2019-09" db="EMBL/GenBank/DDBJ databases">
        <title>Arthrobacter zafarii sp. nov., a moderately thermotolerant and halotolerant actinobacterium isolated from Cholistan desert soil of Pakistan.</title>
        <authorList>
            <person name="Amin A."/>
            <person name="Ahmed I."/>
            <person name="Khalid N."/>
            <person name="Schumann P."/>
            <person name="Busse H.J."/>
            <person name="Khan I.U."/>
            <person name="Li S."/>
            <person name="Li W.J."/>
        </authorList>
    </citation>
    <scope>NUCLEOTIDE SEQUENCE [LARGE SCALE GENOMIC DNA]</scope>
    <source>
        <strain evidence="3 4">NCCP-1664</strain>
    </source>
</reference>
<dbReference type="OrthoDB" id="54272at2"/>
<dbReference type="InterPro" id="IPR017972">
    <property type="entry name" value="Cyt_P450_CS"/>
</dbReference>
<protein>
    <submittedName>
        <fullName evidence="3">Cytochrome P450</fullName>
    </submittedName>
</protein>
<dbReference type="GO" id="GO:0016705">
    <property type="term" value="F:oxidoreductase activity, acting on paired donors, with incorporation or reduction of molecular oxygen"/>
    <property type="evidence" value="ECO:0007669"/>
    <property type="project" value="InterPro"/>
</dbReference>
<organism evidence="3 4">
    <name type="scientific">Zafaria cholistanensis</name>
    <dbReference type="NCBI Taxonomy" id="1682741"/>
    <lineage>
        <taxon>Bacteria</taxon>
        <taxon>Bacillati</taxon>
        <taxon>Actinomycetota</taxon>
        <taxon>Actinomycetes</taxon>
        <taxon>Micrococcales</taxon>
        <taxon>Micrococcaceae</taxon>
        <taxon>Zafaria</taxon>
    </lineage>
</organism>
<keyword evidence="2" id="KW-0560">Oxidoreductase</keyword>
<evidence type="ECO:0000256" key="2">
    <source>
        <dbReference type="RuleBase" id="RU000461"/>
    </source>
</evidence>
<keyword evidence="4" id="KW-1185">Reference proteome</keyword>
<dbReference type="Gene3D" id="1.10.630.10">
    <property type="entry name" value="Cytochrome P450"/>
    <property type="match status" value="1"/>
</dbReference>
<proteinExistence type="inferred from homology"/>
<gene>
    <name evidence="3" type="ORF">NCCP1664_08080</name>
</gene>
<dbReference type="GO" id="GO:0020037">
    <property type="term" value="F:heme binding"/>
    <property type="evidence" value="ECO:0007669"/>
    <property type="project" value="InterPro"/>
</dbReference>
<dbReference type="SUPFAM" id="SSF48264">
    <property type="entry name" value="Cytochrome P450"/>
    <property type="match status" value="1"/>
</dbReference>
<dbReference type="InterPro" id="IPR001128">
    <property type="entry name" value="Cyt_P450"/>
</dbReference>